<dbReference type="EMBL" id="MUHD01000005">
    <property type="protein sequence ID" value="OXB10574.1"/>
    <property type="molecule type" value="Genomic_DNA"/>
</dbReference>
<feature type="domain" description="Putative auto-transporter adhesin head GIN" evidence="3">
    <location>
        <begin position="42"/>
        <end position="225"/>
    </location>
</feature>
<dbReference type="Pfam" id="PF10988">
    <property type="entry name" value="DUF2807"/>
    <property type="match status" value="1"/>
</dbReference>
<dbReference type="PANTHER" id="PTHR39200:SF1">
    <property type="entry name" value="AUTO-TRANSPORTER ADHESIN HEAD GIN DOMAIN-CONTAINING PROTEIN-RELATED"/>
    <property type="match status" value="1"/>
</dbReference>
<protein>
    <submittedName>
        <fullName evidence="4">DUF2807 domain-containing protein</fullName>
    </submittedName>
</protein>
<dbReference type="RefSeq" id="WP_089056672.1">
    <property type="nucleotide sequence ID" value="NZ_MUHD01000005.1"/>
</dbReference>
<name>A0ABX4CY13_9FLAO</name>
<dbReference type="Gene3D" id="2.160.20.120">
    <property type="match status" value="1"/>
</dbReference>
<feature type="chain" id="PRO_5045107639" evidence="2">
    <location>
        <begin position="22"/>
        <end position="241"/>
    </location>
</feature>
<reference evidence="4 5" key="1">
    <citation type="submission" date="2016-11" db="EMBL/GenBank/DDBJ databases">
        <title>Whole genomes of Flavobacteriaceae.</title>
        <authorList>
            <person name="Stine C."/>
            <person name="Li C."/>
            <person name="Tadesse D."/>
        </authorList>
    </citation>
    <scope>NUCLEOTIDE SEQUENCE [LARGE SCALE GENOMIC DNA]</scope>
    <source>
        <strain evidence="4 5">CCUG 60112</strain>
    </source>
</reference>
<keyword evidence="5" id="KW-1185">Reference proteome</keyword>
<evidence type="ECO:0000313" key="4">
    <source>
        <dbReference type="EMBL" id="OXB10574.1"/>
    </source>
</evidence>
<feature type="region of interest" description="Disordered" evidence="1">
    <location>
        <begin position="220"/>
        <end position="241"/>
    </location>
</feature>
<dbReference type="Proteomes" id="UP000198381">
    <property type="component" value="Unassembled WGS sequence"/>
</dbReference>
<organism evidence="4 5">
    <name type="scientific">Flavobacterium plurextorum</name>
    <dbReference type="NCBI Taxonomy" id="1114867"/>
    <lineage>
        <taxon>Bacteria</taxon>
        <taxon>Pseudomonadati</taxon>
        <taxon>Bacteroidota</taxon>
        <taxon>Flavobacteriia</taxon>
        <taxon>Flavobacteriales</taxon>
        <taxon>Flavobacteriaceae</taxon>
        <taxon>Flavobacterium</taxon>
    </lineage>
</organism>
<evidence type="ECO:0000259" key="3">
    <source>
        <dbReference type="Pfam" id="PF10988"/>
    </source>
</evidence>
<evidence type="ECO:0000313" key="5">
    <source>
        <dbReference type="Proteomes" id="UP000198381"/>
    </source>
</evidence>
<dbReference type="PANTHER" id="PTHR39200">
    <property type="entry name" value="HYPOTHETICAL EXPORTED PROTEIN"/>
    <property type="match status" value="1"/>
</dbReference>
<proteinExistence type="predicted"/>
<evidence type="ECO:0000256" key="1">
    <source>
        <dbReference type="SAM" id="MobiDB-lite"/>
    </source>
</evidence>
<accession>A0ABX4CY13</accession>
<feature type="signal peptide" evidence="2">
    <location>
        <begin position="1"/>
        <end position="21"/>
    </location>
</feature>
<comment type="caution">
    <text evidence="4">The sequence shown here is derived from an EMBL/GenBank/DDBJ whole genome shotgun (WGS) entry which is preliminary data.</text>
</comment>
<dbReference type="InterPro" id="IPR021255">
    <property type="entry name" value="DUF2807"/>
</dbReference>
<evidence type="ECO:0000256" key="2">
    <source>
        <dbReference type="SAM" id="SignalP"/>
    </source>
</evidence>
<gene>
    <name evidence="4" type="ORF">B0A81_03160</name>
</gene>
<keyword evidence="2" id="KW-0732">Signal</keyword>
<sequence>MKKLSLLVACGAFLIGFMANAQSEKINGNGKVVTETRSTAGYDAIKIAGSFDVDLVAGKEGKIIVKGEENILSAMIVEVEENTLKIYTKKNTNIRSSIGKKVEVTIPFEKISELTLSGSGNIKSKDIIKNDSFLAKLSGSGNFRLAVDSNSFELNLSGSGNVNLKGNADNFTTKLSGSGDIDASALKSKNVVVNVSGSGNSKVNCNESLTARVSGSGDIKYTGNPEKRDVKVSGSGNISKV</sequence>